<comment type="similarity">
    <text evidence="2 6">Belongs to the GMC oxidoreductase family.</text>
</comment>
<keyword evidence="10" id="KW-1185">Reference proteome</keyword>
<reference evidence="9 10" key="1">
    <citation type="submission" date="2020-08" db="EMBL/GenBank/DDBJ databases">
        <title>Genomic Encyclopedia of Type Strains, Phase IV (KMG-IV): sequencing the most valuable type-strain genomes for metagenomic binning, comparative biology and taxonomic classification.</title>
        <authorList>
            <person name="Goeker M."/>
        </authorList>
    </citation>
    <scope>NUCLEOTIDE SEQUENCE [LARGE SCALE GENOMIC DNA]</scope>
    <source>
        <strain evidence="9 10">DSM 26189</strain>
    </source>
</reference>
<dbReference type="EMBL" id="JACIDT010000004">
    <property type="protein sequence ID" value="MBB3925896.1"/>
    <property type="molecule type" value="Genomic_DNA"/>
</dbReference>
<dbReference type="GO" id="GO:0008812">
    <property type="term" value="F:choline dehydrogenase activity"/>
    <property type="evidence" value="ECO:0007669"/>
    <property type="project" value="UniProtKB-EC"/>
</dbReference>
<feature type="binding site" evidence="5">
    <location>
        <position position="107"/>
    </location>
    <ligand>
        <name>FAD</name>
        <dbReference type="ChEBI" id="CHEBI:57692"/>
    </ligand>
</feature>
<dbReference type="InterPro" id="IPR007867">
    <property type="entry name" value="GMC_OxRtase_C"/>
</dbReference>
<dbReference type="EC" id="1.1.99.1" evidence="9"/>
<evidence type="ECO:0000256" key="6">
    <source>
        <dbReference type="RuleBase" id="RU003968"/>
    </source>
</evidence>
<dbReference type="InterPro" id="IPR000172">
    <property type="entry name" value="GMC_OxRdtase_N"/>
</dbReference>
<proteinExistence type="inferred from homology"/>
<dbReference type="RefSeq" id="WP_188071436.1">
    <property type="nucleotide sequence ID" value="NZ_BSPS01000001.1"/>
</dbReference>
<keyword evidence="3 6" id="KW-0285">Flavoprotein</keyword>
<evidence type="ECO:0000256" key="5">
    <source>
        <dbReference type="PIRSR" id="PIRSR000137-2"/>
    </source>
</evidence>
<evidence type="ECO:0000313" key="9">
    <source>
        <dbReference type="EMBL" id="MBB3925896.1"/>
    </source>
</evidence>
<evidence type="ECO:0000259" key="8">
    <source>
        <dbReference type="PROSITE" id="PS00624"/>
    </source>
</evidence>
<dbReference type="Pfam" id="PF05199">
    <property type="entry name" value="GMC_oxred_C"/>
    <property type="match status" value="1"/>
</dbReference>
<comment type="cofactor">
    <cofactor evidence="1 5">
        <name>FAD</name>
        <dbReference type="ChEBI" id="CHEBI:57692"/>
    </cofactor>
</comment>
<dbReference type="PIRSF" id="PIRSF000137">
    <property type="entry name" value="Alcohol_oxidase"/>
    <property type="match status" value="1"/>
</dbReference>
<evidence type="ECO:0000256" key="1">
    <source>
        <dbReference type="ARBA" id="ARBA00001974"/>
    </source>
</evidence>
<dbReference type="GO" id="GO:0050660">
    <property type="term" value="F:flavin adenine dinucleotide binding"/>
    <property type="evidence" value="ECO:0007669"/>
    <property type="project" value="InterPro"/>
</dbReference>
<keyword evidence="9" id="KW-0560">Oxidoreductase</keyword>
<dbReference type="PANTHER" id="PTHR11552">
    <property type="entry name" value="GLUCOSE-METHANOL-CHOLINE GMC OXIDOREDUCTASE"/>
    <property type="match status" value="1"/>
</dbReference>
<dbReference type="AlphaFoldDB" id="A0A7W6BIY0"/>
<dbReference type="InterPro" id="IPR012132">
    <property type="entry name" value="GMC_OxRdtase"/>
</dbReference>
<dbReference type="Pfam" id="PF00732">
    <property type="entry name" value="GMC_oxred_N"/>
    <property type="match status" value="1"/>
</dbReference>
<name>A0A7W6BIY0_9SPHN</name>
<gene>
    <name evidence="9" type="ORF">GGR43_001611</name>
</gene>
<keyword evidence="4 5" id="KW-0274">FAD</keyword>
<dbReference type="SUPFAM" id="SSF51905">
    <property type="entry name" value="FAD/NAD(P)-binding domain"/>
    <property type="match status" value="1"/>
</dbReference>
<organism evidence="9 10">
    <name type="scientific">Sphingobium jiangsuense</name>
    <dbReference type="NCBI Taxonomy" id="870476"/>
    <lineage>
        <taxon>Bacteria</taxon>
        <taxon>Pseudomonadati</taxon>
        <taxon>Pseudomonadota</taxon>
        <taxon>Alphaproteobacteria</taxon>
        <taxon>Sphingomonadales</taxon>
        <taxon>Sphingomonadaceae</taxon>
        <taxon>Sphingobium</taxon>
    </lineage>
</organism>
<evidence type="ECO:0000259" key="7">
    <source>
        <dbReference type="PROSITE" id="PS00623"/>
    </source>
</evidence>
<evidence type="ECO:0000313" key="10">
    <source>
        <dbReference type="Proteomes" id="UP000571950"/>
    </source>
</evidence>
<comment type="caution">
    <text evidence="9">The sequence shown here is derived from an EMBL/GenBank/DDBJ whole genome shotgun (WGS) entry which is preliminary data.</text>
</comment>
<dbReference type="PROSITE" id="PS00623">
    <property type="entry name" value="GMC_OXRED_1"/>
    <property type="match status" value="1"/>
</dbReference>
<accession>A0A7W6BIY0</accession>
<feature type="domain" description="Glucose-methanol-choline oxidoreductase N-terminal" evidence="7">
    <location>
        <begin position="105"/>
        <end position="128"/>
    </location>
</feature>
<dbReference type="Proteomes" id="UP000571950">
    <property type="component" value="Unassembled WGS sequence"/>
</dbReference>
<protein>
    <submittedName>
        <fullName evidence="9">Choline dehydrogenase</fullName>
        <ecNumber evidence="9">1.1.99.1</ecNumber>
    </submittedName>
</protein>
<dbReference type="InterPro" id="IPR036188">
    <property type="entry name" value="FAD/NAD-bd_sf"/>
</dbReference>
<feature type="domain" description="Glucose-methanol-choline oxidoreductase N-terminal" evidence="8">
    <location>
        <begin position="277"/>
        <end position="291"/>
    </location>
</feature>
<dbReference type="PANTHER" id="PTHR11552:SF147">
    <property type="entry name" value="CHOLINE DEHYDROGENASE, MITOCHONDRIAL"/>
    <property type="match status" value="1"/>
</dbReference>
<evidence type="ECO:0000256" key="2">
    <source>
        <dbReference type="ARBA" id="ARBA00010790"/>
    </source>
</evidence>
<dbReference type="SUPFAM" id="SSF54373">
    <property type="entry name" value="FAD-linked reductases, C-terminal domain"/>
    <property type="match status" value="1"/>
</dbReference>
<dbReference type="Gene3D" id="3.50.50.60">
    <property type="entry name" value="FAD/NAD(P)-binding domain"/>
    <property type="match status" value="1"/>
</dbReference>
<dbReference type="PROSITE" id="PS00624">
    <property type="entry name" value="GMC_OXRED_2"/>
    <property type="match status" value="1"/>
</dbReference>
<sequence length="561" mass="60372">MNQSLQSGAASAEEADYVIVGAGSAGCVLANRLSAGGRHRVVLLEAGEDDRPSRHLLNPARMLSALNIHVPAGFTKMLKDPRVNWNYVTEPDPGSDGRQHFFPRGKVLGGSSSINGMLWVRGLPEDYEGWRQRGLTGWGWDEAERYFRRIERQHGEDIASGDSDALLYISDIPMRHPMLDVMTRAFEEAGAPVATDLNGTTREGVARVRLNAYRGLRVSASVAYLHPAMSRPNLRVVTGAHAARIVFDGTRAVGVDYYRGGTRRRILARGEVILAGGAINSPQLLELSGIGDAERLRALGLEVVADSPRVGENLQDHYAAMVRARMKPGSPGFNEMSRGLRLVGQMLRFAFTRSGLLALGGSNLTAFLKSDPALDLPDIQFFASPATVDFEALAKNGAMTMESEPGITVGGYVMRPQSRGSIHIRSADFRQPPAIRPNFLSAEADQRAQVASLRWARRVLQSPALAPYYDHELTPGAALESDEALLAFARAAGSTGYHQTSTCAMGTAPDAVLSAELKVNGVTGLRVIDASVMPDVVSGNTNAATMMIAEKGADMVLADAR</sequence>
<evidence type="ECO:0000256" key="4">
    <source>
        <dbReference type="ARBA" id="ARBA00022827"/>
    </source>
</evidence>
<dbReference type="Gene3D" id="3.30.560.10">
    <property type="entry name" value="Glucose Oxidase, domain 3"/>
    <property type="match status" value="1"/>
</dbReference>
<evidence type="ECO:0000256" key="3">
    <source>
        <dbReference type="ARBA" id="ARBA00022630"/>
    </source>
</evidence>